<dbReference type="AlphaFoldDB" id="A0A839EJI0"/>
<dbReference type="PANTHER" id="PTHR30532:SF1">
    <property type="entry name" value="IRON(3+)-HYDROXAMATE-BINDING PROTEIN FHUD"/>
    <property type="match status" value="1"/>
</dbReference>
<evidence type="ECO:0000256" key="2">
    <source>
        <dbReference type="ARBA" id="ARBA00008814"/>
    </source>
</evidence>
<keyword evidence="3" id="KW-0813">Transport</keyword>
<dbReference type="Gene3D" id="3.40.50.1980">
    <property type="entry name" value="Nitrogenase molybdenum iron protein domain"/>
    <property type="match status" value="2"/>
</dbReference>
<evidence type="ECO:0000259" key="6">
    <source>
        <dbReference type="PROSITE" id="PS50983"/>
    </source>
</evidence>
<dbReference type="Proteomes" id="UP000549052">
    <property type="component" value="Unassembled WGS sequence"/>
</dbReference>
<name>A0A839EJI0_9HYPH</name>
<dbReference type="GO" id="GO:1901678">
    <property type="term" value="P:iron coordination entity transport"/>
    <property type="evidence" value="ECO:0007669"/>
    <property type="project" value="UniProtKB-ARBA"/>
</dbReference>
<accession>A0A839EJI0</accession>
<keyword evidence="5" id="KW-0732">Signal</keyword>
<feature type="domain" description="Fe/B12 periplasmic-binding" evidence="6">
    <location>
        <begin position="38"/>
        <end position="293"/>
    </location>
</feature>
<dbReference type="RefSeq" id="WP_348643884.1">
    <property type="nucleotide sequence ID" value="NZ_JACGXN010000003.1"/>
</dbReference>
<dbReference type="PROSITE" id="PS50983">
    <property type="entry name" value="FE_B12_PBP"/>
    <property type="match status" value="1"/>
</dbReference>
<protein>
    <submittedName>
        <fullName evidence="7">Iron complex transport system substrate-binding protein</fullName>
    </submittedName>
</protein>
<keyword evidence="4" id="KW-0410">Iron transport</keyword>
<evidence type="ECO:0000313" key="7">
    <source>
        <dbReference type="EMBL" id="MBA8879012.1"/>
    </source>
</evidence>
<reference evidence="7 8" key="1">
    <citation type="submission" date="2020-07" db="EMBL/GenBank/DDBJ databases">
        <title>Genomic Encyclopedia of Type Strains, Phase IV (KMG-V): Genome sequencing to study the core and pangenomes of soil and plant-associated prokaryotes.</title>
        <authorList>
            <person name="Whitman W."/>
        </authorList>
    </citation>
    <scope>NUCLEOTIDE SEQUENCE [LARGE SCALE GENOMIC DNA]</scope>
    <source>
        <strain evidence="7 8">AN3</strain>
    </source>
</reference>
<dbReference type="SUPFAM" id="SSF53807">
    <property type="entry name" value="Helical backbone' metal receptor"/>
    <property type="match status" value="1"/>
</dbReference>
<evidence type="ECO:0000313" key="8">
    <source>
        <dbReference type="Proteomes" id="UP000549052"/>
    </source>
</evidence>
<evidence type="ECO:0000256" key="4">
    <source>
        <dbReference type="ARBA" id="ARBA00022496"/>
    </source>
</evidence>
<sequence length="293" mass="31994">MSARGISAGITRRVCLGGMAFAWLAGNASRAQTGTPERIACLEWTSAEMAISLGLVPLCLCDLRGYEDWVVAPDLASSILDLGSRSEPNLEMLRDLQPHLITGAYGYGLEESDFKRFAPTFNVPFYDGTMAPYAQAQKETRRLGAILGRSAEAEALVFRVENTVAHVREQMGNRATRPLCIVSMFDDRHVRVYGAGSLFQDILSKLGLTNAWTKETNTWGFSSVGIEELVSIGDATLISLDPIPKHVKIRIDQSTLWNNLPCVRNGKVITIPAVWPFGGLAAAERFASLLAMT</sequence>
<organism evidence="7 8">
    <name type="scientific">Phyllobacterium myrsinacearum</name>
    <dbReference type="NCBI Taxonomy" id="28101"/>
    <lineage>
        <taxon>Bacteria</taxon>
        <taxon>Pseudomonadati</taxon>
        <taxon>Pseudomonadota</taxon>
        <taxon>Alphaproteobacteria</taxon>
        <taxon>Hyphomicrobiales</taxon>
        <taxon>Phyllobacteriaceae</taxon>
        <taxon>Phyllobacterium</taxon>
    </lineage>
</organism>
<dbReference type="CDD" id="cd01146">
    <property type="entry name" value="FhuD"/>
    <property type="match status" value="1"/>
</dbReference>
<comment type="subcellular location">
    <subcellularLocation>
        <location evidence="1">Cell envelope</location>
    </subcellularLocation>
</comment>
<dbReference type="InterPro" id="IPR051313">
    <property type="entry name" value="Bact_iron-sidero_bind"/>
</dbReference>
<dbReference type="PRINTS" id="PR01715">
    <property type="entry name" value="FERRIBNDNGPP"/>
</dbReference>
<keyword evidence="4" id="KW-0406">Ion transport</keyword>
<dbReference type="Pfam" id="PF01497">
    <property type="entry name" value="Peripla_BP_2"/>
    <property type="match status" value="1"/>
</dbReference>
<proteinExistence type="inferred from homology"/>
<evidence type="ECO:0000256" key="5">
    <source>
        <dbReference type="ARBA" id="ARBA00022729"/>
    </source>
</evidence>
<gene>
    <name evidence="7" type="ORF">FHW16_002730</name>
</gene>
<evidence type="ECO:0000256" key="3">
    <source>
        <dbReference type="ARBA" id="ARBA00022448"/>
    </source>
</evidence>
<comment type="similarity">
    <text evidence="2">Belongs to the bacterial solute-binding protein 8 family.</text>
</comment>
<dbReference type="GO" id="GO:0030288">
    <property type="term" value="C:outer membrane-bounded periplasmic space"/>
    <property type="evidence" value="ECO:0007669"/>
    <property type="project" value="TreeGrafter"/>
</dbReference>
<dbReference type="PANTHER" id="PTHR30532">
    <property type="entry name" value="IRON III DICITRATE-BINDING PERIPLASMIC PROTEIN"/>
    <property type="match status" value="1"/>
</dbReference>
<dbReference type="InterPro" id="IPR002491">
    <property type="entry name" value="ABC_transptr_periplasmic_BD"/>
</dbReference>
<dbReference type="EMBL" id="JACGXN010000003">
    <property type="protein sequence ID" value="MBA8879012.1"/>
    <property type="molecule type" value="Genomic_DNA"/>
</dbReference>
<evidence type="ECO:0000256" key="1">
    <source>
        <dbReference type="ARBA" id="ARBA00004196"/>
    </source>
</evidence>
<comment type="caution">
    <text evidence="7">The sequence shown here is derived from an EMBL/GenBank/DDBJ whole genome shotgun (WGS) entry which is preliminary data.</text>
</comment>
<keyword evidence="4" id="KW-0408">Iron</keyword>
<keyword evidence="8" id="KW-1185">Reference proteome</keyword>